<dbReference type="eggNOG" id="COG2049">
    <property type="taxonomic scope" value="Bacteria"/>
</dbReference>
<dbReference type="SMART" id="SM00796">
    <property type="entry name" value="AHS1"/>
    <property type="match status" value="1"/>
</dbReference>
<dbReference type="InterPro" id="IPR003778">
    <property type="entry name" value="CT_A_B"/>
</dbReference>
<dbReference type="SMART" id="SM00797">
    <property type="entry name" value="AHS2"/>
    <property type="match status" value="1"/>
</dbReference>
<dbReference type="PANTHER" id="PTHR43309:SF3">
    <property type="entry name" value="5-OXOPROLINASE SUBUNIT C"/>
    <property type="match status" value="1"/>
</dbReference>
<evidence type="ECO:0000256" key="1">
    <source>
        <dbReference type="ARBA" id="ARBA00022741"/>
    </source>
</evidence>
<dbReference type="InterPro" id="IPR003833">
    <property type="entry name" value="CT_C_D"/>
</dbReference>
<evidence type="ECO:0000256" key="4">
    <source>
        <dbReference type="SAM" id="MobiDB-lite"/>
    </source>
</evidence>
<organism evidence="7 8">
    <name type="scientific">Chondromyces apiculatus DSM 436</name>
    <dbReference type="NCBI Taxonomy" id="1192034"/>
    <lineage>
        <taxon>Bacteria</taxon>
        <taxon>Pseudomonadati</taxon>
        <taxon>Myxococcota</taxon>
        <taxon>Polyangia</taxon>
        <taxon>Polyangiales</taxon>
        <taxon>Polyangiaceae</taxon>
        <taxon>Chondromyces</taxon>
    </lineage>
</organism>
<evidence type="ECO:0000313" key="7">
    <source>
        <dbReference type="EMBL" id="EYF01084.1"/>
    </source>
</evidence>
<dbReference type="STRING" id="1192034.CAP_8741"/>
<feature type="compositionally biased region" description="Basic and acidic residues" evidence="4">
    <location>
        <begin position="460"/>
        <end position="469"/>
    </location>
</feature>
<dbReference type="Proteomes" id="UP000019678">
    <property type="component" value="Unassembled WGS sequence"/>
</dbReference>
<dbReference type="Pfam" id="PF02626">
    <property type="entry name" value="CT_A_B"/>
    <property type="match status" value="1"/>
</dbReference>
<proteinExistence type="predicted"/>
<dbReference type="Pfam" id="PF02682">
    <property type="entry name" value="CT_C_D"/>
    <property type="match status" value="1"/>
</dbReference>
<evidence type="ECO:0000259" key="6">
    <source>
        <dbReference type="SMART" id="SM00797"/>
    </source>
</evidence>
<reference evidence="7 8" key="1">
    <citation type="submission" date="2013-05" db="EMBL/GenBank/DDBJ databases">
        <title>Genome assembly of Chondromyces apiculatus DSM 436.</title>
        <authorList>
            <person name="Sharma G."/>
            <person name="Khatri I."/>
            <person name="Kaur C."/>
            <person name="Mayilraj S."/>
            <person name="Subramanian S."/>
        </authorList>
    </citation>
    <scope>NUCLEOTIDE SEQUENCE [LARGE SCALE GENOMIC DNA]</scope>
    <source>
        <strain evidence="7 8">DSM 436</strain>
    </source>
</reference>
<dbReference type="AlphaFoldDB" id="A0A017SVW6"/>
<dbReference type="GO" id="GO:0016787">
    <property type="term" value="F:hydrolase activity"/>
    <property type="evidence" value="ECO:0007669"/>
    <property type="project" value="UniProtKB-KW"/>
</dbReference>
<accession>A0A017SVW6</accession>
<evidence type="ECO:0000256" key="2">
    <source>
        <dbReference type="ARBA" id="ARBA00022801"/>
    </source>
</evidence>
<feature type="region of interest" description="Disordered" evidence="4">
    <location>
        <begin position="421"/>
        <end position="469"/>
    </location>
</feature>
<dbReference type="eggNOG" id="COG1984">
    <property type="taxonomic scope" value="Bacteria"/>
</dbReference>
<dbReference type="EMBL" id="ASRX01000090">
    <property type="protein sequence ID" value="EYF01084.1"/>
    <property type="molecule type" value="Genomic_DNA"/>
</dbReference>
<keyword evidence="1" id="KW-0547">Nucleotide-binding</keyword>
<name>A0A017SVW6_9BACT</name>
<feature type="domain" description="Carboxyltransferase" evidence="5">
    <location>
        <begin position="15"/>
        <end position="233"/>
    </location>
</feature>
<dbReference type="Gene3D" id="2.40.100.10">
    <property type="entry name" value="Cyclophilin-like"/>
    <property type="match status" value="2"/>
</dbReference>
<dbReference type="InterPro" id="IPR029000">
    <property type="entry name" value="Cyclophilin-like_dom_sf"/>
</dbReference>
<dbReference type="InterPro" id="IPR052708">
    <property type="entry name" value="PxpC"/>
</dbReference>
<evidence type="ECO:0000259" key="5">
    <source>
        <dbReference type="SMART" id="SM00796"/>
    </source>
</evidence>
<dbReference type="PANTHER" id="PTHR43309">
    <property type="entry name" value="5-OXOPROLINASE SUBUNIT C"/>
    <property type="match status" value="1"/>
</dbReference>
<dbReference type="SUPFAM" id="SSF50891">
    <property type="entry name" value="Cyclophilin-like"/>
    <property type="match status" value="2"/>
</dbReference>
<keyword evidence="2 7" id="KW-0378">Hydrolase</keyword>
<sequence length="596" mass="60988">MRARVRQRGASMSGARWRAYGEGGIYVDLGLEEARDRAARTHAAAAVLRETLRETPGKHAAEVVVGAGVLVVVGLEAEVGEDDSVARAVAAAVQAAWATPAMPMPMVQAAQAPRESGTRLHTLQVVYDGPDLAEVAAAAGMSEEEVIARHTGAEVVVELLGFLPGFAYCSGVDPRLVLPRRSSPRKAVPAGSVAVAGGFTGIYPRTSPGGWWLLGRAVGVTLFDADREPPTLLAPGDRMRFVRVASAPVTALGARQEGLTGQTDGVTETPAVEAQAGEMQAQDGRAQRPAALGAIILLSAPPGATVQDGGRPGQLARGLPPSGPLDAETHGAANAAVGNARDAAAIEIPLGSMEMQAIGEVVVSVDGAPAVRLADGERLQVPAGPAAVRYLAVRGGVDVAVQLGARATLAAAGLGGLGGRPLRRGDRLPVGGAEEGAGEGNARAQEEAQEGTQESAPARGAEDGGSVRRSDDAGAVLVVTPGPHVDRFPEGALDALCAGVFRVSRLGDRVGVRLEGTRVPRVGPDLALPSPMIRGAMQVTTDGTPIVLGPDHPVTGGYPVLAVLGRTEQARFARMRPGNEVRFALKVSVSMAVLLA</sequence>
<dbReference type="GO" id="GO:0005524">
    <property type="term" value="F:ATP binding"/>
    <property type="evidence" value="ECO:0007669"/>
    <property type="project" value="UniProtKB-KW"/>
</dbReference>
<gene>
    <name evidence="7" type="ORF">CAP_8741</name>
</gene>
<feature type="domain" description="Carboxyltransferase" evidence="6">
    <location>
        <begin position="316"/>
        <end position="596"/>
    </location>
</feature>
<comment type="caution">
    <text evidence="7">The sequence shown here is derived from an EMBL/GenBank/DDBJ whole genome shotgun (WGS) entry which is preliminary data.</text>
</comment>
<protein>
    <submittedName>
        <fullName evidence="7">Allophanate hydrolase 2 subunit 1</fullName>
    </submittedName>
</protein>
<evidence type="ECO:0000313" key="8">
    <source>
        <dbReference type="Proteomes" id="UP000019678"/>
    </source>
</evidence>
<keyword evidence="3" id="KW-0067">ATP-binding</keyword>
<keyword evidence="8" id="KW-1185">Reference proteome</keyword>
<evidence type="ECO:0000256" key="3">
    <source>
        <dbReference type="ARBA" id="ARBA00022840"/>
    </source>
</evidence>